<evidence type="ECO:0000313" key="9">
    <source>
        <dbReference type="Proteomes" id="UP000615796"/>
    </source>
</evidence>
<gene>
    <name evidence="8" type="ORF">H8Q88_05315</name>
</gene>
<feature type="domain" description="PAS" evidence="6">
    <location>
        <begin position="41"/>
        <end position="91"/>
    </location>
</feature>
<accession>A0A9X0R624</accession>
<comment type="subcellular location">
    <subcellularLocation>
        <location evidence="1">Membrane</location>
    </subcellularLocation>
</comment>
<dbReference type="InterPro" id="IPR004090">
    <property type="entry name" value="Chemotax_Me-accpt_rcpt"/>
</dbReference>
<dbReference type="GO" id="GO:0016020">
    <property type="term" value="C:membrane"/>
    <property type="evidence" value="ECO:0007669"/>
    <property type="project" value="UniProtKB-SubCell"/>
</dbReference>
<dbReference type="SMART" id="SM00086">
    <property type="entry name" value="PAC"/>
    <property type="match status" value="2"/>
</dbReference>
<dbReference type="Pfam" id="PF08447">
    <property type="entry name" value="PAS_3"/>
    <property type="match status" value="1"/>
</dbReference>
<dbReference type="InterPro" id="IPR004089">
    <property type="entry name" value="MCPsignal_dom"/>
</dbReference>
<name>A0A9X0R624_VIBME</name>
<keyword evidence="2 4" id="KW-0807">Transducer</keyword>
<dbReference type="PROSITE" id="PS50113">
    <property type="entry name" value="PAC"/>
    <property type="match status" value="1"/>
</dbReference>
<dbReference type="PRINTS" id="PR00260">
    <property type="entry name" value="CHEMTRNSDUCR"/>
</dbReference>
<dbReference type="PROSITE" id="PS50112">
    <property type="entry name" value="PAS"/>
    <property type="match status" value="1"/>
</dbReference>
<dbReference type="CDD" id="cd00130">
    <property type="entry name" value="PAS"/>
    <property type="match status" value="2"/>
</dbReference>
<dbReference type="SUPFAM" id="SSF55785">
    <property type="entry name" value="PYP-like sensor domain (PAS domain)"/>
    <property type="match status" value="2"/>
</dbReference>
<comment type="caution">
    <text evidence="8">The sequence shown here is derived from an EMBL/GenBank/DDBJ whole genome shotgun (WGS) entry which is preliminary data.</text>
</comment>
<dbReference type="InterPro" id="IPR000014">
    <property type="entry name" value="PAS"/>
</dbReference>
<sequence length="433" mass="48137">MFISKRRHTKMVSDLMLDSSSAGAFRESLKKTVPYIEFTPSGYIIYANELLLKPLGYELDEIINKHHSMLCFPEDVEKNEYHELWKTLANGTPTSSRFIRRDKKGDAIWLAATYFPIINNGKVEYVAKVASDVTKEQMELERNQALLSALDKSLAVIDFTPDGVVLAANKNFLNCFNYSLNEVLGKHHKQFCDSDFYNQNPNFWRDLAQGRIQSGLFKRINKHGETVWLEATYNPIYNHAGKVIKIIKLASDITERVEKAMRVKEAALIAHQTAQETVQSAAKGKSTIELLLSNSKDINHSVEGVNSLISQLNEQSKNVDAIVSTISSIADQTNLLALNAAIEAARAGEQGRGFAVVADEVRQLAARTSQSTAEIAEVITRNSNIAQNIDINIQVVLEKTSYGENQAIEIKEVIDNMVADASLVSDSVKGLSL</sequence>
<dbReference type="AlphaFoldDB" id="A0A9X0R624"/>
<dbReference type="Proteomes" id="UP000615796">
    <property type="component" value="Unassembled WGS sequence"/>
</dbReference>
<keyword evidence="9" id="KW-1185">Reference proteome</keyword>
<dbReference type="Pfam" id="PF00015">
    <property type="entry name" value="MCPsignal"/>
    <property type="match status" value="1"/>
</dbReference>
<dbReference type="InterPro" id="IPR035965">
    <property type="entry name" value="PAS-like_dom_sf"/>
</dbReference>
<dbReference type="PANTHER" id="PTHR32089:SF112">
    <property type="entry name" value="LYSOZYME-LIKE PROTEIN-RELATED"/>
    <property type="match status" value="1"/>
</dbReference>
<evidence type="ECO:0000256" key="2">
    <source>
        <dbReference type="ARBA" id="ARBA00023224"/>
    </source>
</evidence>
<comment type="similarity">
    <text evidence="3">Belongs to the methyl-accepting chemotaxis (MCP) protein family.</text>
</comment>
<protein>
    <submittedName>
        <fullName evidence="8">PAS domain-containing methyl-accepting chemotaxis protein</fullName>
    </submittedName>
</protein>
<dbReference type="NCBIfam" id="TIGR00229">
    <property type="entry name" value="sensory_box"/>
    <property type="match status" value="2"/>
</dbReference>
<dbReference type="GO" id="GO:0007165">
    <property type="term" value="P:signal transduction"/>
    <property type="evidence" value="ECO:0007669"/>
    <property type="project" value="UniProtKB-KW"/>
</dbReference>
<dbReference type="SUPFAM" id="SSF58104">
    <property type="entry name" value="Methyl-accepting chemotaxis protein (MCP) signaling domain"/>
    <property type="match status" value="1"/>
</dbReference>
<dbReference type="InterPro" id="IPR001610">
    <property type="entry name" value="PAC"/>
</dbReference>
<evidence type="ECO:0000256" key="1">
    <source>
        <dbReference type="ARBA" id="ARBA00004370"/>
    </source>
</evidence>
<feature type="domain" description="Methyl-accepting transducer" evidence="5">
    <location>
        <begin position="245"/>
        <end position="433"/>
    </location>
</feature>
<dbReference type="InterPro" id="IPR013655">
    <property type="entry name" value="PAS_fold_3"/>
</dbReference>
<dbReference type="Pfam" id="PF08448">
    <property type="entry name" value="PAS_4"/>
    <property type="match status" value="1"/>
</dbReference>
<dbReference type="GO" id="GO:0006935">
    <property type="term" value="P:chemotaxis"/>
    <property type="evidence" value="ECO:0007669"/>
    <property type="project" value="InterPro"/>
</dbReference>
<dbReference type="Gene3D" id="1.10.287.950">
    <property type="entry name" value="Methyl-accepting chemotaxis protein"/>
    <property type="match status" value="1"/>
</dbReference>
<dbReference type="InterPro" id="IPR000700">
    <property type="entry name" value="PAS-assoc_C"/>
</dbReference>
<evidence type="ECO:0000259" key="7">
    <source>
        <dbReference type="PROSITE" id="PS50113"/>
    </source>
</evidence>
<dbReference type="PROSITE" id="PS50111">
    <property type="entry name" value="CHEMOTAXIS_TRANSDUC_2"/>
    <property type="match status" value="1"/>
</dbReference>
<dbReference type="GO" id="GO:0004888">
    <property type="term" value="F:transmembrane signaling receptor activity"/>
    <property type="evidence" value="ECO:0007669"/>
    <property type="project" value="InterPro"/>
</dbReference>
<reference evidence="8" key="1">
    <citation type="submission" date="2020-08" db="EMBL/GenBank/DDBJ databases">
        <title>Genome Sequencing and Pan-Genome Analysis of Migratory bird Vibrio Strains, Inner Mongolia.</title>
        <authorList>
            <person name="Zheng L."/>
        </authorList>
    </citation>
    <scope>NUCLEOTIDE SEQUENCE</scope>
    <source>
        <strain evidence="8">M13F</strain>
    </source>
</reference>
<dbReference type="RefSeq" id="WP_186460054.1">
    <property type="nucleotide sequence ID" value="NZ_JACRUP010000002.1"/>
</dbReference>
<dbReference type="InterPro" id="IPR013656">
    <property type="entry name" value="PAS_4"/>
</dbReference>
<organism evidence="8 9">
    <name type="scientific">Vibrio metschnikovii</name>
    <dbReference type="NCBI Taxonomy" id="28172"/>
    <lineage>
        <taxon>Bacteria</taxon>
        <taxon>Pseudomonadati</taxon>
        <taxon>Pseudomonadota</taxon>
        <taxon>Gammaproteobacteria</taxon>
        <taxon>Vibrionales</taxon>
        <taxon>Vibrionaceae</taxon>
        <taxon>Vibrio</taxon>
    </lineage>
</organism>
<proteinExistence type="inferred from homology"/>
<dbReference type="PANTHER" id="PTHR32089">
    <property type="entry name" value="METHYL-ACCEPTING CHEMOTAXIS PROTEIN MCPB"/>
    <property type="match status" value="1"/>
</dbReference>
<dbReference type="SMART" id="SM00283">
    <property type="entry name" value="MA"/>
    <property type="match status" value="1"/>
</dbReference>
<dbReference type="Gene3D" id="3.30.450.20">
    <property type="entry name" value="PAS domain"/>
    <property type="match status" value="2"/>
</dbReference>
<evidence type="ECO:0000256" key="4">
    <source>
        <dbReference type="PROSITE-ProRule" id="PRU00284"/>
    </source>
</evidence>
<evidence type="ECO:0000259" key="5">
    <source>
        <dbReference type="PROSITE" id="PS50111"/>
    </source>
</evidence>
<evidence type="ECO:0000259" key="6">
    <source>
        <dbReference type="PROSITE" id="PS50112"/>
    </source>
</evidence>
<evidence type="ECO:0000256" key="3">
    <source>
        <dbReference type="ARBA" id="ARBA00029447"/>
    </source>
</evidence>
<feature type="domain" description="PAC" evidence="7">
    <location>
        <begin position="213"/>
        <end position="265"/>
    </location>
</feature>
<evidence type="ECO:0000313" key="8">
    <source>
        <dbReference type="EMBL" id="MBC5850379.1"/>
    </source>
</evidence>
<dbReference type="EMBL" id="JACRUP010000002">
    <property type="protein sequence ID" value="MBC5850379.1"/>
    <property type="molecule type" value="Genomic_DNA"/>
</dbReference>
<dbReference type="SMART" id="SM00091">
    <property type="entry name" value="PAS"/>
    <property type="match status" value="2"/>
</dbReference>